<dbReference type="PROSITE" id="PS50089">
    <property type="entry name" value="ZF_RING_2"/>
    <property type="match status" value="1"/>
</dbReference>
<accession>A0AAV0YPP8</accession>
<keyword evidence="6" id="KW-0833">Ubl conjugation pathway</keyword>
<evidence type="ECO:0000259" key="9">
    <source>
        <dbReference type="PROSITE" id="PS50089"/>
    </source>
</evidence>
<feature type="domain" description="RING-type" evidence="9">
    <location>
        <begin position="137"/>
        <end position="178"/>
    </location>
</feature>
<evidence type="ECO:0000256" key="5">
    <source>
        <dbReference type="ARBA" id="ARBA00022771"/>
    </source>
</evidence>
<dbReference type="GO" id="GO:0016567">
    <property type="term" value="P:protein ubiquitination"/>
    <property type="evidence" value="ECO:0007669"/>
    <property type="project" value="UniProtKB-ARBA"/>
</dbReference>
<dbReference type="GO" id="GO:0061630">
    <property type="term" value="F:ubiquitin protein ligase activity"/>
    <property type="evidence" value="ECO:0007669"/>
    <property type="project" value="UniProtKB-EC"/>
</dbReference>
<reference evidence="10 11" key="1">
    <citation type="submission" date="2023-01" db="EMBL/GenBank/DDBJ databases">
        <authorList>
            <person name="Kreplak J."/>
        </authorList>
    </citation>
    <scope>NUCLEOTIDE SEQUENCE [LARGE SCALE GENOMIC DNA]</scope>
</reference>
<keyword evidence="3" id="KW-0808">Transferase</keyword>
<dbReference type="InterPro" id="IPR013083">
    <property type="entry name" value="Znf_RING/FYVE/PHD"/>
</dbReference>
<dbReference type="EC" id="2.3.2.27" evidence="2"/>
<evidence type="ECO:0000256" key="2">
    <source>
        <dbReference type="ARBA" id="ARBA00012483"/>
    </source>
</evidence>
<dbReference type="PANTHER" id="PTHR15710">
    <property type="entry name" value="E3 UBIQUITIN-PROTEIN LIGASE PRAJA"/>
    <property type="match status" value="1"/>
</dbReference>
<dbReference type="GO" id="GO:0005737">
    <property type="term" value="C:cytoplasm"/>
    <property type="evidence" value="ECO:0007669"/>
    <property type="project" value="TreeGrafter"/>
</dbReference>
<dbReference type="Pfam" id="PF13639">
    <property type="entry name" value="zf-RING_2"/>
    <property type="match status" value="1"/>
</dbReference>
<dbReference type="SMART" id="SM00184">
    <property type="entry name" value="RING"/>
    <property type="match status" value="1"/>
</dbReference>
<evidence type="ECO:0000256" key="6">
    <source>
        <dbReference type="ARBA" id="ARBA00022786"/>
    </source>
</evidence>
<protein>
    <recommendedName>
        <fullName evidence="2">RING-type E3 ubiquitin transferase</fullName>
        <ecNumber evidence="2">2.3.2.27</ecNumber>
    </recommendedName>
</protein>
<organism evidence="10 11">
    <name type="scientific">Vicia faba</name>
    <name type="common">Broad bean</name>
    <name type="synonym">Faba vulgaris</name>
    <dbReference type="NCBI Taxonomy" id="3906"/>
    <lineage>
        <taxon>Eukaryota</taxon>
        <taxon>Viridiplantae</taxon>
        <taxon>Streptophyta</taxon>
        <taxon>Embryophyta</taxon>
        <taxon>Tracheophyta</taxon>
        <taxon>Spermatophyta</taxon>
        <taxon>Magnoliopsida</taxon>
        <taxon>eudicotyledons</taxon>
        <taxon>Gunneridae</taxon>
        <taxon>Pentapetalae</taxon>
        <taxon>rosids</taxon>
        <taxon>fabids</taxon>
        <taxon>Fabales</taxon>
        <taxon>Fabaceae</taxon>
        <taxon>Papilionoideae</taxon>
        <taxon>50 kb inversion clade</taxon>
        <taxon>NPAAA clade</taxon>
        <taxon>Hologalegina</taxon>
        <taxon>IRL clade</taxon>
        <taxon>Fabeae</taxon>
        <taxon>Vicia</taxon>
    </lineage>
</organism>
<keyword evidence="4" id="KW-0479">Metal-binding</keyword>
<dbReference type="PANTHER" id="PTHR15710:SF132">
    <property type="entry name" value="E3 UBIQUITIN-PROTEIN LIGASE MPSR1"/>
    <property type="match status" value="1"/>
</dbReference>
<dbReference type="AlphaFoldDB" id="A0AAV0YPP8"/>
<dbReference type="Gene3D" id="3.30.40.10">
    <property type="entry name" value="Zinc/RING finger domain, C3HC4 (zinc finger)"/>
    <property type="match status" value="1"/>
</dbReference>
<name>A0AAV0YPP8_VICFA</name>
<evidence type="ECO:0000313" key="11">
    <source>
        <dbReference type="Proteomes" id="UP001157006"/>
    </source>
</evidence>
<evidence type="ECO:0000256" key="3">
    <source>
        <dbReference type="ARBA" id="ARBA00022679"/>
    </source>
</evidence>
<gene>
    <name evidence="10" type="ORF">VFH_I323240</name>
</gene>
<dbReference type="InterPro" id="IPR001841">
    <property type="entry name" value="Znf_RING"/>
</dbReference>
<keyword evidence="7" id="KW-0862">Zinc</keyword>
<comment type="catalytic activity">
    <reaction evidence="1">
        <text>S-ubiquitinyl-[E2 ubiquitin-conjugating enzyme]-L-cysteine + [acceptor protein]-L-lysine = [E2 ubiquitin-conjugating enzyme]-L-cysteine + N(6)-ubiquitinyl-[acceptor protein]-L-lysine.</text>
        <dbReference type="EC" id="2.3.2.27"/>
    </reaction>
</comment>
<dbReference type="EMBL" id="OX451736">
    <property type="protein sequence ID" value="CAI8587916.1"/>
    <property type="molecule type" value="Genomic_DNA"/>
</dbReference>
<evidence type="ECO:0000256" key="1">
    <source>
        <dbReference type="ARBA" id="ARBA00000900"/>
    </source>
</evidence>
<sequence length="183" mass="21378">MASETEVPQHYSLYNMIRRVRDMAYELSYLFERMIRTRDMLSLFFPFMSRLFDLSIRRNTDDDPDQELSSNVDSNRQIIILVNPSTRRVVLIEGVSNLEALFHELGSTTNNGQPPASTKSIETMKRVEVFEGEDRECVVCLEQFEVDGVVKEMPCKHRFHGNCIEKWLRIHGSCPVCRYHMPI</sequence>
<keyword evidence="5 8" id="KW-0863">Zinc-finger</keyword>
<evidence type="ECO:0000256" key="7">
    <source>
        <dbReference type="ARBA" id="ARBA00022833"/>
    </source>
</evidence>
<dbReference type="FunFam" id="3.30.40.10:FF:000127">
    <property type="entry name" value="E3 ubiquitin-protein ligase RNF181"/>
    <property type="match status" value="1"/>
</dbReference>
<keyword evidence="11" id="KW-1185">Reference proteome</keyword>
<dbReference type="GO" id="GO:0008270">
    <property type="term" value="F:zinc ion binding"/>
    <property type="evidence" value="ECO:0007669"/>
    <property type="project" value="UniProtKB-KW"/>
</dbReference>
<dbReference type="SUPFAM" id="SSF57850">
    <property type="entry name" value="RING/U-box"/>
    <property type="match status" value="1"/>
</dbReference>
<dbReference type="Proteomes" id="UP001157006">
    <property type="component" value="Chromosome 1L"/>
</dbReference>
<evidence type="ECO:0000256" key="4">
    <source>
        <dbReference type="ARBA" id="ARBA00022723"/>
    </source>
</evidence>
<proteinExistence type="predicted"/>
<evidence type="ECO:0000313" key="10">
    <source>
        <dbReference type="EMBL" id="CAI8587916.1"/>
    </source>
</evidence>
<evidence type="ECO:0000256" key="8">
    <source>
        <dbReference type="PROSITE-ProRule" id="PRU00175"/>
    </source>
</evidence>